<accession>A0A1T5HU70</accession>
<feature type="non-terminal residue" evidence="1">
    <location>
        <position position="1"/>
    </location>
</feature>
<name>A0A1T5HU70_9BACT</name>
<evidence type="ECO:0000313" key="1">
    <source>
        <dbReference type="EMBL" id="SKC24228.1"/>
    </source>
</evidence>
<dbReference type="RefSeq" id="WP_234995091.1">
    <property type="nucleotide sequence ID" value="NZ_FUYV01000046.1"/>
</dbReference>
<protein>
    <recommendedName>
        <fullName evidence="3">Zinc-ribbon domain-containing protein</fullName>
    </recommendedName>
</protein>
<evidence type="ECO:0000313" key="2">
    <source>
        <dbReference type="Proteomes" id="UP000191055"/>
    </source>
</evidence>
<sequence>YKNGVSKENNLKDMIEGCKRKHQELLTKALYARNIEIENNKIVDWMHDATKCPACGTKVDLKDKICPNCELYLE</sequence>
<proteinExistence type="predicted"/>
<keyword evidence="2" id="KW-1185">Reference proteome</keyword>
<dbReference type="AlphaFoldDB" id="A0A1T5HU70"/>
<evidence type="ECO:0008006" key="3">
    <source>
        <dbReference type="Google" id="ProtNLM"/>
    </source>
</evidence>
<reference evidence="1 2" key="1">
    <citation type="submission" date="2017-02" db="EMBL/GenBank/DDBJ databases">
        <authorList>
            <person name="Peterson S.W."/>
        </authorList>
    </citation>
    <scope>NUCLEOTIDE SEQUENCE [LARGE SCALE GENOMIC DNA]</scope>
    <source>
        <strain evidence="1 2">DSM 24412</strain>
    </source>
</reference>
<dbReference type="EMBL" id="FUYV01000046">
    <property type="protein sequence ID" value="SKC24228.1"/>
    <property type="molecule type" value="Genomic_DNA"/>
</dbReference>
<dbReference type="STRING" id="889453.SAMN03080601_03523"/>
<gene>
    <name evidence="1" type="ORF">SAMN03080601_03523</name>
</gene>
<organism evidence="1 2">
    <name type="scientific">Alkalitalea saponilacus</name>
    <dbReference type="NCBI Taxonomy" id="889453"/>
    <lineage>
        <taxon>Bacteria</taxon>
        <taxon>Pseudomonadati</taxon>
        <taxon>Bacteroidota</taxon>
        <taxon>Bacteroidia</taxon>
        <taxon>Marinilabiliales</taxon>
        <taxon>Marinilabiliaceae</taxon>
        <taxon>Alkalitalea</taxon>
    </lineage>
</organism>
<dbReference type="Proteomes" id="UP000191055">
    <property type="component" value="Unassembled WGS sequence"/>
</dbReference>